<evidence type="ECO:0000313" key="2">
    <source>
        <dbReference type="EMBL" id="KAF6125128.1"/>
    </source>
</evidence>
<feature type="transmembrane region" description="Helical" evidence="1">
    <location>
        <begin position="86"/>
        <end position="104"/>
    </location>
</feature>
<keyword evidence="1" id="KW-1133">Transmembrane helix</keyword>
<sequence>MLLTTRLGGLRLKPAGTWTGIVPPAVLDLQRVDHSSWVCSASYLCESVCYNLFMCLFSSVFVIYISMRDGCVAQVGSVSLVSPNTIWIICSVNVGPGGFFFFFFDGEGLNFTLLVQSLMIIGFFRVSSSSWDSSSVLHFPGSWPFWTRFFNVVGIKLFKTFFHDFKNHCFLC</sequence>
<evidence type="ECO:0000313" key="3">
    <source>
        <dbReference type="Proteomes" id="UP000664940"/>
    </source>
</evidence>
<keyword evidence="1" id="KW-0472">Membrane</keyword>
<comment type="caution">
    <text evidence="2">The sequence shown here is derived from an EMBL/GenBank/DDBJ whole genome shotgun (WGS) entry which is preliminary data.</text>
</comment>
<evidence type="ECO:0000256" key="1">
    <source>
        <dbReference type="SAM" id="Phobius"/>
    </source>
</evidence>
<dbReference type="EMBL" id="JABVXQ010000002">
    <property type="protein sequence ID" value="KAF6125128.1"/>
    <property type="molecule type" value="Genomic_DNA"/>
</dbReference>
<organism evidence="2 3">
    <name type="scientific">Phyllostomus discolor</name>
    <name type="common">pale spear-nosed bat</name>
    <dbReference type="NCBI Taxonomy" id="89673"/>
    <lineage>
        <taxon>Eukaryota</taxon>
        <taxon>Metazoa</taxon>
        <taxon>Chordata</taxon>
        <taxon>Craniata</taxon>
        <taxon>Vertebrata</taxon>
        <taxon>Euteleostomi</taxon>
        <taxon>Mammalia</taxon>
        <taxon>Eutheria</taxon>
        <taxon>Laurasiatheria</taxon>
        <taxon>Chiroptera</taxon>
        <taxon>Yangochiroptera</taxon>
        <taxon>Phyllostomidae</taxon>
        <taxon>Phyllostominae</taxon>
        <taxon>Phyllostomus</taxon>
    </lineage>
</organism>
<protein>
    <submittedName>
        <fullName evidence="2">Uncharacterized protein</fullName>
    </submittedName>
</protein>
<reference evidence="2 3" key="1">
    <citation type="journal article" date="2020" name="Nature">
        <title>Six reference-quality genomes reveal evolution of bat adaptations.</title>
        <authorList>
            <person name="Jebb D."/>
            <person name="Huang Z."/>
            <person name="Pippel M."/>
            <person name="Hughes G.M."/>
            <person name="Lavrichenko K."/>
            <person name="Devanna P."/>
            <person name="Winkler S."/>
            <person name="Jermiin L.S."/>
            <person name="Skirmuntt E.C."/>
            <person name="Katzourakis A."/>
            <person name="Burkitt-Gray L."/>
            <person name="Ray D.A."/>
            <person name="Sullivan K.A.M."/>
            <person name="Roscito J.G."/>
            <person name="Kirilenko B.M."/>
            <person name="Davalos L.M."/>
            <person name="Corthals A.P."/>
            <person name="Power M.L."/>
            <person name="Jones G."/>
            <person name="Ransome R.D."/>
            <person name="Dechmann D.K.N."/>
            <person name="Locatelli A.G."/>
            <person name="Puechmaille S.J."/>
            <person name="Fedrigo O."/>
            <person name="Jarvis E.D."/>
            <person name="Hiller M."/>
            <person name="Vernes S.C."/>
            <person name="Myers E.W."/>
            <person name="Teeling E.C."/>
        </authorList>
    </citation>
    <scope>NUCLEOTIDE SEQUENCE [LARGE SCALE GENOMIC DNA]</scope>
    <source>
        <strain evidence="2">Bat1K_MPI-CBG_1</strain>
    </source>
</reference>
<feature type="transmembrane region" description="Helical" evidence="1">
    <location>
        <begin position="48"/>
        <end position="66"/>
    </location>
</feature>
<dbReference type="Proteomes" id="UP000664940">
    <property type="component" value="Unassembled WGS sequence"/>
</dbReference>
<keyword evidence="1" id="KW-0812">Transmembrane</keyword>
<proteinExistence type="predicted"/>
<dbReference type="AlphaFoldDB" id="A0A834B985"/>
<accession>A0A834B985</accession>
<name>A0A834B985_9CHIR</name>
<gene>
    <name evidence="2" type="ORF">HJG60_009673</name>
</gene>